<organism evidence="1 2">
    <name type="scientific">Aneurinibacillus aneurinilyticus ATCC 12856</name>
    <dbReference type="NCBI Taxonomy" id="649747"/>
    <lineage>
        <taxon>Bacteria</taxon>
        <taxon>Bacillati</taxon>
        <taxon>Bacillota</taxon>
        <taxon>Bacilli</taxon>
        <taxon>Bacillales</taxon>
        <taxon>Paenibacillaceae</taxon>
        <taxon>Aneurinibacillus group</taxon>
        <taxon>Aneurinibacillus</taxon>
    </lineage>
</organism>
<reference evidence="1 2" key="1">
    <citation type="submission" date="2013-08" db="EMBL/GenBank/DDBJ databases">
        <authorList>
            <person name="Weinstock G."/>
            <person name="Sodergren E."/>
            <person name="Wylie T."/>
            <person name="Fulton L."/>
            <person name="Fulton R."/>
            <person name="Fronick C."/>
            <person name="O'Laughlin M."/>
            <person name="Godfrey J."/>
            <person name="Miner T."/>
            <person name="Herter B."/>
            <person name="Appelbaum E."/>
            <person name="Cordes M."/>
            <person name="Lek S."/>
            <person name="Wollam A."/>
            <person name="Pepin K.H."/>
            <person name="Palsikar V.B."/>
            <person name="Mitreva M."/>
            <person name="Wilson R.K."/>
        </authorList>
    </citation>
    <scope>NUCLEOTIDE SEQUENCE [LARGE SCALE GENOMIC DNA]</scope>
    <source>
        <strain evidence="1 2">ATCC 12856</strain>
    </source>
</reference>
<accession>U1WS76</accession>
<keyword evidence="2" id="KW-1185">Reference proteome</keyword>
<protein>
    <submittedName>
        <fullName evidence="1">Uncharacterized protein</fullName>
    </submittedName>
</protein>
<dbReference type="EMBL" id="AWSJ01000038">
    <property type="protein sequence ID" value="ERI11464.1"/>
    <property type="molecule type" value="Genomic_DNA"/>
</dbReference>
<name>U1WS76_ANEAE</name>
<sequence>MYGNGSFFQRLIELPMIPQRQKDSKQDQPVVIPAYCDESHPVGKNRLCDKIHCTCGMF</sequence>
<evidence type="ECO:0000313" key="1">
    <source>
        <dbReference type="EMBL" id="ERI11464.1"/>
    </source>
</evidence>
<dbReference type="Proteomes" id="UP000016511">
    <property type="component" value="Unassembled WGS sequence"/>
</dbReference>
<proteinExistence type="predicted"/>
<dbReference type="AlphaFoldDB" id="U1WS76"/>
<dbReference type="HOGENOM" id="CLU_2969239_0_0_9"/>
<evidence type="ECO:0000313" key="2">
    <source>
        <dbReference type="Proteomes" id="UP000016511"/>
    </source>
</evidence>
<comment type="caution">
    <text evidence="1">The sequence shown here is derived from an EMBL/GenBank/DDBJ whole genome shotgun (WGS) entry which is preliminary data.</text>
</comment>
<gene>
    <name evidence="1" type="ORF">HMPREF0083_00451</name>
</gene>